<organism evidence="2 3">
    <name type="scientific">Helobdella robusta</name>
    <name type="common">Californian leech</name>
    <dbReference type="NCBI Taxonomy" id="6412"/>
    <lineage>
        <taxon>Eukaryota</taxon>
        <taxon>Metazoa</taxon>
        <taxon>Spiralia</taxon>
        <taxon>Lophotrochozoa</taxon>
        <taxon>Annelida</taxon>
        <taxon>Clitellata</taxon>
        <taxon>Hirudinea</taxon>
        <taxon>Rhynchobdellida</taxon>
        <taxon>Glossiphoniidae</taxon>
        <taxon>Helobdella</taxon>
    </lineage>
</organism>
<dbReference type="Proteomes" id="UP000015101">
    <property type="component" value="Unassembled WGS sequence"/>
</dbReference>
<reference evidence="1 3" key="2">
    <citation type="journal article" date="2013" name="Nature">
        <title>Insights into bilaterian evolution from three spiralian genomes.</title>
        <authorList>
            <person name="Simakov O."/>
            <person name="Marletaz F."/>
            <person name="Cho S.J."/>
            <person name="Edsinger-Gonzales E."/>
            <person name="Havlak P."/>
            <person name="Hellsten U."/>
            <person name="Kuo D.H."/>
            <person name="Larsson T."/>
            <person name="Lv J."/>
            <person name="Arendt D."/>
            <person name="Savage R."/>
            <person name="Osoegawa K."/>
            <person name="de Jong P."/>
            <person name="Grimwood J."/>
            <person name="Chapman J.A."/>
            <person name="Shapiro H."/>
            <person name="Aerts A."/>
            <person name="Otillar R.P."/>
            <person name="Terry A.Y."/>
            <person name="Boore J.L."/>
            <person name="Grigoriev I.V."/>
            <person name="Lindberg D.R."/>
            <person name="Seaver E.C."/>
            <person name="Weisblat D.A."/>
            <person name="Putnam N.H."/>
            <person name="Rokhsar D.S."/>
        </authorList>
    </citation>
    <scope>NUCLEOTIDE SEQUENCE</scope>
</reference>
<dbReference type="InParanoid" id="T1FEM8"/>
<evidence type="ECO:0000313" key="1">
    <source>
        <dbReference type="EMBL" id="ESN95322.1"/>
    </source>
</evidence>
<dbReference type="EMBL" id="KB097528">
    <property type="protein sequence ID" value="ESN95322.1"/>
    <property type="molecule type" value="Genomic_DNA"/>
</dbReference>
<keyword evidence="3" id="KW-1185">Reference proteome</keyword>
<dbReference type="CTD" id="20207277"/>
<dbReference type="GeneID" id="20207277"/>
<dbReference type="EnsemblMetazoa" id="HelroT179385">
    <property type="protein sequence ID" value="HelroP179385"/>
    <property type="gene ID" value="HelroG179385"/>
</dbReference>
<protein>
    <submittedName>
        <fullName evidence="1 2">Uncharacterized protein</fullName>
    </submittedName>
</protein>
<reference evidence="2" key="3">
    <citation type="submission" date="2015-06" db="UniProtKB">
        <authorList>
            <consortium name="EnsemblMetazoa"/>
        </authorList>
    </citation>
    <scope>IDENTIFICATION</scope>
</reference>
<dbReference type="HOGENOM" id="CLU_1724314_0_0_1"/>
<evidence type="ECO:0000313" key="2">
    <source>
        <dbReference type="EnsemblMetazoa" id="HelroP179385"/>
    </source>
</evidence>
<dbReference type="RefSeq" id="XP_009026494.1">
    <property type="nucleotide sequence ID" value="XM_009028246.1"/>
</dbReference>
<name>T1FEM8_HELRO</name>
<gene>
    <name evidence="2" type="primary">20207277</name>
    <name evidence="1" type="ORF">HELRODRAFT_179385</name>
</gene>
<reference evidence="3" key="1">
    <citation type="submission" date="2012-12" db="EMBL/GenBank/DDBJ databases">
        <authorList>
            <person name="Hellsten U."/>
            <person name="Grimwood J."/>
            <person name="Chapman J.A."/>
            <person name="Shapiro H."/>
            <person name="Aerts A."/>
            <person name="Otillar R.P."/>
            <person name="Terry A.Y."/>
            <person name="Boore J.L."/>
            <person name="Simakov O."/>
            <person name="Marletaz F."/>
            <person name="Cho S.-J."/>
            <person name="Edsinger-Gonzales E."/>
            <person name="Havlak P."/>
            <person name="Kuo D.-H."/>
            <person name="Larsson T."/>
            <person name="Lv J."/>
            <person name="Arendt D."/>
            <person name="Savage R."/>
            <person name="Osoegawa K."/>
            <person name="de Jong P."/>
            <person name="Lindberg D.R."/>
            <person name="Seaver E.C."/>
            <person name="Weisblat D.A."/>
            <person name="Putnam N.H."/>
            <person name="Grigoriev I.V."/>
            <person name="Rokhsar D.S."/>
        </authorList>
    </citation>
    <scope>NUCLEOTIDE SEQUENCE</scope>
</reference>
<dbReference type="EMBL" id="AMQM01006822">
    <property type="status" value="NOT_ANNOTATED_CDS"/>
    <property type="molecule type" value="Genomic_DNA"/>
</dbReference>
<evidence type="ECO:0000313" key="3">
    <source>
        <dbReference type="Proteomes" id="UP000015101"/>
    </source>
</evidence>
<proteinExistence type="predicted"/>
<dbReference type="AlphaFoldDB" id="T1FEM8"/>
<sequence length="152" mass="17618">MAKSDRINKIRKKQTSHGHKHCHQHRLHCFFCDINYLVAKFFLLFFKKPEPDRGRKSYNMPGTIIKWMWSNNNGVGTTLKFVCLNIAEYLLLLSKRKQEGSVLEEKYGHVLGECGGETEATKKKLKKRIHQTGSVLDLIASSPTYFHLFCEC</sequence>
<accession>T1FEM8</accession>
<dbReference type="KEGG" id="hro:HELRODRAFT_179385"/>